<dbReference type="AlphaFoldDB" id="A0A251JZZ5"/>
<dbReference type="Gramene" id="Manes.10G108400.1.v8.1">
    <property type="protein sequence ID" value="Manes.10G108400.1.v8.1.CDS.1"/>
    <property type="gene ID" value="Manes.10G108400.v8.1"/>
</dbReference>
<protein>
    <submittedName>
        <fullName evidence="3">Uncharacterized protein</fullName>
    </submittedName>
</protein>
<keyword evidence="2" id="KW-0732">Signal</keyword>
<evidence type="ECO:0000313" key="4">
    <source>
        <dbReference type="Proteomes" id="UP000091857"/>
    </source>
</evidence>
<evidence type="ECO:0000256" key="1">
    <source>
        <dbReference type="SAM" id="MobiDB-lite"/>
    </source>
</evidence>
<keyword evidence="4" id="KW-1185">Reference proteome</keyword>
<dbReference type="EMBL" id="CM004396">
    <property type="protein sequence ID" value="OAY39606.1"/>
    <property type="molecule type" value="Genomic_DNA"/>
</dbReference>
<dbReference type="Proteomes" id="UP000091857">
    <property type="component" value="Chromosome 10"/>
</dbReference>
<evidence type="ECO:0000256" key="2">
    <source>
        <dbReference type="SAM" id="SignalP"/>
    </source>
</evidence>
<accession>A0A251JZZ5</accession>
<sequence length="98" mass="10649">MKLVMLMILIVVGSTSFAIQLEVEARKEKIGNQRIMAINFAHEYPGQHTIMAKYDSDTIKKGSLILNADHQMPKLIGEQTPSPPSKSDPSISNPGGSG</sequence>
<feature type="chain" id="PRO_5011914140" evidence="2">
    <location>
        <begin position="19"/>
        <end position="98"/>
    </location>
</feature>
<name>A0A251JZZ5_MANES</name>
<dbReference type="EMBL" id="CM004396">
    <property type="protein sequence ID" value="OAY39605.1"/>
    <property type="molecule type" value="Genomic_DNA"/>
</dbReference>
<evidence type="ECO:0000313" key="3">
    <source>
        <dbReference type="EMBL" id="OAY39606.1"/>
    </source>
</evidence>
<proteinExistence type="predicted"/>
<reference evidence="3 4" key="1">
    <citation type="submission" date="2016-02" db="EMBL/GenBank/DDBJ databases">
        <title>WGS assembly of Manihot esculenta.</title>
        <authorList>
            <person name="Bredeson J.V."/>
            <person name="Prochnik S.E."/>
            <person name="Lyons J.B."/>
            <person name="Schmutz J."/>
            <person name="Grimwood J."/>
            <person name="Vrebalov J."/>
            <person name="Bart R.S."/>
            <person name="Amuge T."/>
            <person name="Ferguson M.E."/>
            <person name="Green R."/>
            <person name="Putnam N."/>
            <person name="Stites J."/>
            <person name="Rounsley S."/>
            <person name="Rokhsar D.S."/>
        </authorList>
    </citation>
    <scope>NUCLEOTIDE SEQUENCE [LARGE SCALE GENOMIC DNA]</scope>
    <source>
        <strain evidence="4">cv. AM560-2</strain>
        <tissue evidence="3">Leaf</tissue>
    </source>
</reference>
<organism evidence="3 4">
    <name type="scientific">Manihot esculenta</name>
    <name type="common">Cassava</name>
    <name type="synonym">Jatropha manihot</name>
    <dbReference type="NCBI Taxonomy" id="3983"/>
    <lineage>
        <taxon>Eukaryota</taxon>
        <taxon>Viridiplantae</taxon>
        <taxon>Streptophyta</taxon>
        <taxon>Embryophyta</taxon>
        <taxon>Tracheophyta</taxon>
        <taxon>Spermatophyta</taxon>
        <taxon>Magnoliopsida</taxon>
        <taxon>eudicotyledons</taxon>
        <taxon>Gunneridae</taxon>
        <taxon>Pentapetalae</taxon>
        <taxon>rosids</taxon>
        <taxon>fabids</taxon>
        <taxon>Malpighiales</taxon>
        <taxon>Euphorbiaceae</taxon>
        <taxon>Crotonoideae</taxon>
        <taxon>Manihoteae</taxon>
        <taxon>Manihot</taxon>
    </lineage>
</organism>
<gene>
    <name evidence="3" type="ORF">MANES_10G108400</name>
</gene>
<feature type="region of interest" description="Disordered" evidence="1">
    <location>
        <begin position="72"/>
        <end position="98"/>
    </location>
</feature>
<feature type="compositionally biased region" description="Low complexity" evidence="1">
    <location>
        <begin position="87"/>
        <end position="98"/>
    </location>
</feature>
<feature type="signal peptide" evidence="2">
    <location>
        <begin position="1"/>
        <end position="18"/>
    </location>
</feature>